<evidence type="ECO:0000256" key="5">
    <source>
        <dbReference type="SAM" id="MobiDB-lite"/>
    </source>
</evidence>
<dbReference type="SUPFAM" id="SSF46785">
    <property type="entry name" value="Winged helix' DNA-binding domain"/>
    <property type="match status" value="1"/>
</dbReference>
<sequence length="327" mass="35647">MNTDHLRAFVLAVDEGTFDAAADLLQISGSAFSQRIKALEREVGHVLLTRTVPVRVTESGEKLMRVARQTTLLEDEARRSLGFRGSSAHYSPTITLAIAVNADSLASWFIRVLQEAATWDDVEIHVHAEDQQHTLQLLRSGTVTAAVTEDPTPVSGCRSEPLGVIRYWPVASTELLDRHRDSSGAVDWQQVPRIDYSIRDATQRTALDRLGLSSAPITHLLPSVQAYNSAVGCGLGWGMIPESMMPDGVLNCEHPDMVLIPEIGAEEVPLHWQHWSTTTPALDRLTAAVRHAASRRLPAPGHTASDHAVPDRTVLDGTASGDSNLKE</sequence>
<evidence type="ECO:0000313" key="7">
    <source>
        <dbReference type="EMBL" id="MBB3668252.1"/>
    </source>
</evidence>
<keyword evidence="4" id="KW-0804">Transcription</keyword>
<organism evidence="7 8">
    <name type="scientific">Garicola koreensis</name>
    <dbReference type="NCBI Taxonomy" id="1262554"/>
    <lineage>
        <taxon>Bacteria</taxon>
        <taxon>Bacillati</taxon>
        <taxon>Actinomycetota</taxon>
        <taxon>Actinomycetes</taxon>
        <taxon>Micrococcales</taxon>
        <taxon>Micrococcaceae</taxon>
        <taxon>Garicola</taxon>
    </lineage>
</organism>
<dbReference type="PROSITE" id="PS50931">
    <property type="entry name" value="HTH_LYSR"/>
    <property type="match status" value="1"/>
</dbReference>
<dbReference type="EMBL" id="JACIBT010000011">
    <property type="protein sequence ID" value="MBB3668252.1"/>
    <property type="molecule type" value="Genomic_DNA"/>
</dbReference>
<accession>A0A7W5XL15</accession>
<feature type="domain" description="HTH lysR-type" evidence="6">
    <location>
        <begin position="1"/>
        <end position="57"/>
    </location>
</feature>
<dbReference type="InterPro" id="IPR005119">
    <property type="entry name" value="LysR_subst-bd"/>
</dbReference>
<dbReference type="Gene3D" id="3.40.190.290">
    <property type="match status" value="1"/>
</dbReference>
<dbReference type="SUPFAM" id="SSF53850">
    <property type="entry name" value="Periplasmic binding protein-like II"/>
    <property type="match status" value="1"/>
</dbReference>
<evidence type="ECO:0000313" key="8">
    <source>
        <dbReference type="Proteomes" id="UP000547528"/>
    </source>
</evidence>
<feature type="compositionally biased region" description="Basic and acidic residues" evidence="5">
    <location>
        <begin position="304"/>
        <end position="314"/>
    </location>
</feature>
<dbReference type="InterPro" id="IPR050176">
    <property type="entry name" value="LTTR"/>
</dbReference>
<feature type="region of interest" description="Disordered" evidence="5">
    <location>
        <begin position="296"/>
        <end position="327"/>
    </location>
</feature>
<protein>
    <submittedName>
        <fullName evidence="7">LysR family transcriptional regulator (Chromosome initiation inhibitor)</fullName>
    </submittedName>
</protein>
<dbReference type="Gene3D" id="1.10.10.10">
    <property type="entry name" value="Winged helix-like DNA-binding domain superfamily/Winged helix DNA-binding domain"/>
    <property type="match status" value="1"/>
</dbReference>
<dbReference type="NCBIfam" id="NF002964">
    <property type="entry name" value="PRK03635.1"/>
    <property type="match status" value="1"/>
</dbReference>
<evidence type="ECO:0000259" key="6">
    <source>
        <dbReference type="PROSITE" id="PS50931"/>
    </source>
</evidence>
<dbReference type="Proteomes" id="UP000547528">
    <property type="component" value="Unassembled WGS sequence"/>
</dbReference>
<keyword evidence="8" id="KW-1185">Reference proteome</keyword>
<reference evidence="7 8" key="1">
    <citation type="submission" date="2020-08" db="EMBL/GenBank/DDBJ databases">
        <title>Sequencing the genomes of 1000 actinobacteria strains.</title>
        <authorList>
            <person name="Klenk H.-P."/>
        </authorList>
    </citation>
    <scope>NUCLEOTIDE SEQUENCE [LARGE SCALE GENOMIC DNA]</scope>
    <source>
        <strain evidence="7 8">DSM 28238</strain>
    </source>
</reference>
<dbReference type="Pfam" id="PF00126">
    <property type="entry name" value="HTH_1"/>
    <property type="match status" value="1"/>
</dbReference>
<dbReference type="Pfam" id="PF03466">
    <property type="entry name" value="LysR_substrate"/>
    <property type="match status" value="1"/>
</dbReference>
<comment type="similarity">
    <text evidence="1">Belongs to the LysR transcriptional regulatory family.</text>
</comment>
<dbReference type="GO" id="GO:0003700">
    <property type="term" value="F:DNA-binding transcription factor activity"/>
    <property type="evidence" value="ECO:0007669"/>
    <property type="project" value="InterPro"/>
</dbReference>
<evidence type="ECO:0000256" key="4">
    <source>
        <dbReference type="ARBA" id="ARBA00023163"/>
    </source>
</evidence>
<evidence type="ECO:0000256" key="1">
    <source>
        <dbReference type="ARBA" id="ARBA00009437"/>
    </source>
</evidence>
<comment type="caution">
    <text evidence="7">The sequence shown here is derived from an EMBL/GenBank/DDBJ whole genome shotgun (WGS) entry which is preliminary data.</text>
</comment>
<keyword evidence="2" id="KW-0805">Transcription regulation</keyword>
<gene>
    <name evidence="7" type="ORF">FHX47_001881</name>
</gene>
<evidence type="ECO:0000256" key="3">
    <source>
        <dbReference type="ARBA" id="ARBA00023125"/>
    </source>
</evidence>
<dbReference type="AlphaFoldDB" id="A0A7W5XL15"/>
<dbReference type="PANTHER" id="PTHR30579:SF2">
    <property type="entry name" value="HTH-TYPE TRANSCRIPTIONAL REGULATOR ARGP"/>
    <property type="match status" value="1"/>
</dbReference>
<dbReference type="InterPro" id="IPR000847">
    <property type="entry name" value="LysR_HTH_N"/>
</dbReference>
<dbReference type="PANTHER" id="PTHR30579">
    <property type="entry name" value="TRANSCRIPTIONAL REGULATOR"/>
    <property type="match status" value="1"/>
</dbReference>
<dbReference type="InterPro" id="IPR036388">
    <property type="entry name" value="WH-like_DNA-bd_sf"/>
</dbReference>
<name>A0A7W5XL15_9MICC</name>
<evidence type="ECO:0000256" key="2">
    <source>
        <dbReference type="ARBA" id="ARBA00023015"/>
    </source>
</evidence>
<proteinExistence type="inferred from homology"/>
<keyword evidence="3" id="KW-0238">DNA-binding</keyword>
<dbReference type="InterPro" id="IPR036390">
    <property type="entry name" value="WH_DNA-bd_sf"/>
</dbReference>
<dbReference type="RefSeq" id="WP_183358659.1">
    <property type="nucleotide sequence ID" value="NZ_BAABKR010000001.1"/>
</dbReference>
<dbReference type="GO" id="GO:0003677">
    <property type="term" value="F:DNA binding"/>
    <property type="evidence" value="ECO:0007669"/>
    <property type="project" value="UniProtKB-KW"/>
</dbReference>